<name>A0ABS6G3K8_9FIRM</name>
<organism evidence="4 5">
    <name type="scientific">Alkaliphilus flagellatus</name>
    <dbReference type="NCBI Taxonomy" id="2841507"/>
    <lineage>
        <taxon>Bacteria</taxon>
        <taxon>Bacillati</taxon>
        <taxon>Bacillota</taxon>
        <taxon>Clostridia</taxon>
        <taxon>Peptostreptococcales</taxon>
        <taxon>Natronincolaceae</taxon>
        <taxon>Alkaliphilus</taxon>
    </lineage>
</organism>
<evidence type="ECO:0000256" key="2">
    <source>
        <dbReference type="SAM" id="SignalP"/>
    </source>
</evidence>
<reference evidence="4 5" key="1">
    <citation type="submission" date="2021-06" db="EMBL/GenBank/DDBJ databases">
        <authorList>
            <person name="Sun Q."/>
            <person name="Li D."/>
        </authorList>
    </citation>
    <scope>NUCLEOTIDE SEQUENCE [LARGE SCALE GENOMIC DNA]</scope>
    <source>
        <strain evidence="4 5">MSJ-5</strain>
    </source>
</reference>
<evidence type="ECO:0000313" key="5">
    <source>
        <dbReference type="Proteomes" id="UP000779508"/>
    </source>
</evidence>
<evidence type="ECO:0000256" key="1">
    <source>
        <dbReference type="ARBA" id="ARBA00022729"/>
    </source>
</evidence>
<dbReference type="RefSeq" id="WP_216415435.1">
    <property type="nucleotide sequence ID" value="NZ_JAHLQK010000002.1"/>
</dbReference>
<dbReference type="InterPro" id="IPR001638">
    <property type="entry name" value="Solute-binding_3/MltF_N"/>
</dbReference>
<feature type="chain" id="PRO_5045364466" evidence="2">
    <location>
        <begin position="29"/>
        <end position="276"/>
    </location>
</feature>
<evidence type="ECO:0000259" key="3">
    <source>
        <dbReference type="SMART" id="SM00062"/>
    </source>
</evidence>
<comment type="caution">
    <text evidence="4">The sequence shown here is derived from an EMBL/GenBank/DDBJ whole genome shotgun (WGS) entry which is preliminary data.</text>
</comment>
<dbReference type="EMBL" id="JAHLQK010000002">
    <property type="protein sequence ID" value="MBU5675946.1"/>
    <property type="molecule type" value="Genomic_DNA"/>
</dbReference>
<accession>A0ABS6G3K8</accession>
<dbReference type="PROSITE" id="PS51257">
    <property type="entry name" value="PROKAR_LIPOPROTEIN"/>
    <property type="match status" value="1"/>
</dbReference>
<proteinExistence type="predicted"/>
<protein>
    <submittedName>
        <fullName evidence="4">Transporter substrate-binding domain-containing protein</fullName>
    </submittedName>
</protein>
<keyword evidence="5" id="KW-1185">Reference proteome</keyword>
<dbReference type="SMART" id="SM00062">
    <property type="entry name" value="PBPb"/>
    <property type="match status" value="1"/>
</dbReference>
<sequence>MKKFSKSAIISLIIGVAILFTACGNATASNNNAEESLSKLDQIKKAGKIVVGTSADYPPYEFHKEVNGKDEIVGFDISIAKEIAKDLGVELEIKDMDFDGLLLALNADKVDFVMAGMTPDPERVKAVDFSKIYYNAVHGIVIKAENKDTLKTVDDLTGKKIGAQKGAIQEKIAEAEIKDLQLKSLAKIPDLILEVKNNKIDAVVMEKPVADSYVDKNKDLMLMDVTFDDGEGGSAVAVKKGSTDLVNEINKTLDRLIKDGSVDKFVLEAIEMVDGE</sequence>
<keyword evidence="1 2" id="KW-0732">Signal</keyword>
<dbReference type="Proteomes" id="UP000779508">
    <property type="component" value="Unassembled WGS sequence"/>
</dbReference>
<dbReference type="PANTHER" id="PTHR35936">
    <property type="entry name" value="MEMBRANE-BOUND LYTIC MUREIN TRANSGLYCOSYLASE F"/>
    <property type="match status" value="1"/>
</dbReference>
<dbReference type="Pfam" id="PF00497">
    <property type="entry name" value="SBP_bac_3"/>
    <property type="match status" value="1"/>
</dbReference>
<feature type="signal peptide" evidence="2">
    <location>
        <begin position="1"/>
        <end position="28"/>
    </location>
</feature>
<gene>
    <name evidence="4" type="ORF">KQI88_05920</name>
</gene>
<dbReference type="PANTHER" id="PTHR35936:SF17">
    <property type="entry name" value="ARGININE-BINDING EXTRACELLULAR PROTEIN ARTP"/>
    <property type="match status" value="1"/>
</dbReference>
<feature type="domain" description="Solute-binding protein family 3/N-terminal" evidence="3">
    <location>
        <begin position="48"/>
        <end position="269"/>
    </location>
</feature>
<evidence type="ECO:0000313" key="4">
    <source>
        <dbReference type="EMBL" id="MBU5675946.1"/>
    </source>
</evidence>